<keyword evidence="3" id="KW-1185">Reference proteome</keyword>
<dbReference type="InterPro" id="IPR052934">
    <property type="entry name" value="Methyl-DNA_Rec/Restrict_Enz"/>
</dbReference>
<reference evidence="2 3" key="1">
    <citation type="submission" date="2019-12" db="EMBL/GenBank/DDBJ databases">
        <title>Chitinophaga sp. strain ysch24 (GDMCC 1.1355), whole genome shotgun sequence.</title>
        <authorList>
            <person name="Zhang X."/>
        </authorList>
    </citation>
    <scope>NUCLEOTIDE SEQUENCE [LARGE SCALE GENOMIC DNA]</scope>
    <source>
        <strain evidence="3">ysch24</strain>
    </source>
</reference>
<evidence type="ECO:0000313" key="2">
    <source>
        <dbReference type="EMBL" id="MVT12435.1"/>
    </source>
</evidence>
<gene>
    <name evidence="2" type="ORF">GO493_29550</name>
</gene>
<dbReference type="AlphaFoldDB" id="A0A7K1UEN5"/>
<organism evidence="2 3">
    <name type="scientific">Chitinophaga tropicalis</name>
    <dbReference type="NCBI Taxonomy" id="2683588"/>
    <lineage>
        <taxon>Bacteria</taxon>
        <taxon>Pseudomonadati</taxon>
        <taxon>Bacteroidota</taxon>
        <taxon>Chitinophagia</taxon>
        <taxon>Chitinophagales</taxon>
        <taxon>Chitinophagaceae</taxon>
        <taxon>Chitinophaga</taxon>
    </lineage>
</organism>
<dbReference type="Pfam" id="PF07728">
    <property type="entry name" value="AAA_5"/>
    <property type="match status" value="1"/>
</dbReference>
<dbReference type="EMBL" id="WRXN01000025">
    <property type="protein sequence ID" value="MVT12435.1"/>
    <property type="molecule type" value="Genomic_DNA"/>
</dbReference>
<dbReference type="InterPro" id="IPR027417">
    <property type="entry name" value="P-loop_NTPase"/>
</dbReference>
<dbReference type="GO" id="GO:0016887">
    <property type="term" value="F:ATP hydrolysis activity"/>
    <property type="evidence" value="ECO:0007669"/>
    <property type="project" value="InterPro"/>
</dbReference>
<dbReference type="Proteomes" id="UP000461730">
    <property type="component" value="Unassembled WGS sequence"/>
</dbReference>
<dbReference type="InterPro" id="IPR011704">
    <property type="entry name" value="ATPase_dyneun-rel_AAA"/>
</dbReference>
<feature type="domain" description="ATPase dynein-related AAA" evidence="1">
    <location>
        <begin position="134"/>
        <end position="247"/>
    </location>
</feature>
<evidence type="ECO:0000259" key="1">
    <source>
        <dbReference type="Pfam" id="PF07728"/>
    </source>
</evidence>
<comment type="caution">
    <text evidence="2">The sequence shown here is derived from an EMBL/GenBank/DDBJ whole genome shotgun (WGS) entry which is preliminary data.</text>
</comment>
<dbReference type="RefSeq" id="WP_157309849.1">
    <property type="nucleotide sequence ID" value="NZ_WRXN01000025.1"/>
</dbReference>
<accession>A0A7K1UEN5</accession>
<proteinExistence type="predicted"/>
<dbReference type="PANTHER" id="PTHR37291">
    <property type="entry name" value="5-METHYLCYTOSINE-SPECIFIC RESTRICTION ENZYME B"/>
    <property type="match status" value="1"/>
</dbReference>
<evidence type="ECO:0000313" key="3">
    <source>
        <dbReference type="Proteomes" id="UP000461730"/>
    </source>
</evidence>
<name>A0A7K1UEN5_9BACT</name>
<dbReference type="PANTHER" id="PTHR37291:SF1">
    <property type="entry name" value="TYPE IV METHYL-DIRECTED RESTRICTION ENZYME ECOKMCRB SUBUNIT"/>
    <property type="match status" value="1"/>
</dbReference>
<dbReference type="Gene3D" id="3.40.50.300">
    <property type="entry name" value="P-loop containing nucleotide triphosphate hydrolases"/>
    <property type="match status" value="1"/>
</dbReference>
<dbReference type="GO" id="GO:0005524">
    <property type="term" value="F:ATP binding"/>
    <property type="evidence" value="ECO:0007669"/>
    <property type="project" value="InterPro"/>
</dbReference>
<protein>
    <submittedName>
        <fullName evidence="2">AAA domain-containing protein</fullName>
    </submittedName>
</protein>
<dbReference type="SUPFAM" id="SSF52540">
    <property type="entry name" value="P-loop containing nucleoside triphosphate hydrolases"/>
    <property type="match status" value="1"/>
</dbReference>
<sequence>MKKVIYSKEEDYFLQSKDEYKAYLNAGKLKPSTIGIMEGVKVSLYDDPENYYPLIIPVKKRASNRKAVPDNVSNSCKGIMQKNNEVKPENKNESSIQYPNYIMDYRDYSSFSTIIDFKHPYRKILMAIKTKPFVLLAGISGTGKSRIARTIAYQTCPANLRTVSNSPGNFLLIQVQSNWHEATEIIGYPTQIKGKLEYRPTPFIKHLVKAWCYQDVPFILCLDEMNLAPVERYFSHYLSILESRKYIGKKLCTDAFITAAEIGMYVERSDAFWDTIALPSSYSNIREQFLTEGITLPPNLIVIGTVNIDETTHTFSNKVLDRAMTIEMNDIDMYSGLESKTSHWDYPDEPIKPSHLLSSQITGHEAYADRPDIGNKVIPELQKINHILCDSKFRFGYRVRDEILLYCKHNADLIAENNDKYEWLYSCLDEAIFMKIIPRIFGSTSNCGNVLKELVDYTRNKYNQTNERLCRMLGRLESSGYTHFW</sequence>